<dbReference type="InterPro" id="IPR023198">
    <property type="entry name" value="PGP-like_dom2"/>
</dbReference>
<dbReference type="GO" id="GO:0046872">
    <property type="term" value="F:metal ion binding"/>
    <property type="evidence" value="ECO:0007669"/>
    <property type="project" value="UniProtKB-KW"/>
</dbReference>
<sequence length="269" mass="30305">MPRITHCIFDMDGLLLNTEQVYSEVTQEVLDKYAPGQQFTWDFKSKLMGRIGHESAAMIVEHFKLPMTPDEYLEVSSVIQERKFPFCKPLPGVEKLIQHLHDHKIPIAVATSSTRTKFEAKTSSCRDMFKLFDYIICGDDADIKHGKPAPDIFLAAQRHLGNPPAENCLVFEDAINGIQAGLAANMHVIWIPDINLLELNGKENTHGAAQVLESMAHFDPEVSVGYWRGVCLEPLMISNKFLSHQHFSLPAYKGSDHSKPTEVITEKDF</sequence>
<dbReference type="Proteomes" id="UP000612746">
    <property type="component" value="Unassembled WGS sequence"/>
</dbReference>
<name>A0A8H7PL26_9FUNG</name>
<evidence type="ECO:0000256" key="1">
    <source>
        <dbReference type="ARBA" id="ARBA00001946"/>
    </source>
</evidence>
<dbReference type="OrthoDB" id="40579at2759"/>
<comment type="caution">
    <text evidence="5">The sequence shown here is derived from an EMBL/GenBank/DDBJ whole genome shotgun (WGS) entry which is preliminary data.</text>
</comment>
<proteinExistence type="predicted"/>
<evidence type="ECO:0000313" key="5">
    <source>
        <dbReference type="EMBL" id="KAG2175186.1"/>
    </source>
</evidence>
<dbReference type="AlphaFoldDB" id="A0A8H7PL26"/>
<dbReference type="PANTHER" id="PTHR18901">
    <property type="entry name" value="2-DEOXYGLUCOSE-6-PHOSPHATE PHOSPHATASE 2"/>
    <property type="match status" value="1"/>
</dbReference>
<gene>
    <name evidence="5" type="ORF">INT44_007674</name>
</gene>
<dbReference type="NCBIfam" id="TIGR01509">
    <property type="entry name" value="HAD-SF-IA-v3"/>
    <property type="match status" value="1"/>
</dbReference>
<dbReference type="SFLD" id="SFLDS00003">
    <property type="entry name" value="Haloacid_Dehalogenase"/>
    <property type="match status" value="1"/>
</dbReference>
<dbReference type="InterPro" id="IPR041492">
    <property type="entry name" value="HAD_2"/>
</dbReference>
<dbReference type="InterPro" id="IPR023214">
    <property type="entry name" value="HAD_sf"/>
</dbReference>
<dbReference type="GO" id="GO:0016791">
    <property type="term" value="F:phosphatase activity"/>
    <property type="evidence" value="ECO:0007669"/>
    <property type="project" value="TreeGrafter"/>
</dbReference>
<dbReference type="SUPFAM" id="SSF56784">
    <property type="entry name" value="HAD-like"/>
    <property type="match status" value="1"/>
</dbReference>
<protein>
    <submittedName>
        <fullName evidence="5">Uncharacterized protein</fullName>
    </submittedName>
</protein>
<keyword evidence="6" id="KW-1185">Reference proteome</keyword>
<dbReference type="PANTHER" id="PTHR18901:SF38">
    <property type="entry name" value="PSEUDOURIDINE-5'-PHOSPHATASE"/>
    <property type="match status" value="1"/>
</dbReference>
<feature type="non-terminal residue" evidence="5">
    <location>
        <position position="1"/>
    </location>
</feature>
<dbReference type="Pfam" id="PF13419">
    <property type="entry name" value="HAD_2"/>
    <property type="match status" value="1"/>
</dbReference>
<evidence type="ECO:0000256" key="3">
    <source>
        <dbReference type="ARBA" id="ARBA00022801"/>
    </source>
</evidence>
<evidence type="ECO:0000256" key="2">
    <source>
        <dbReference type="ARBA" id="ARBA00022723"/>
    </source>
</evidence>
<evidence type="ECO:0000313" key="6">
    <source>
        <dbReference type="Proteomes" id="UP000612746"/>
    </source>
</evidence>
<dbReference type="Gene3D" id="3.40.50.1000">
    <property type="entry name" value="HAD superfamily/HAD-like"/>
    <property type="match status" value="1"/>
</dbReference>
<dbReference type="InterPro" id="IPR036412">
    <property type="entry name" value="HAD-like_sf"/>
</dbReference>
<organism evidence="5 6">
    <name type="scientific">Umbelopsis vinacea</name>
    <dbReference type="NCBI Taxonomy" id="44442"/>
    <lineage>
        <taxon>Eukaryota</taxon>
        <taxon>Fungi</taxon>
        <taxon>Fungi incertae sedis</taxon>
        <taxon>Mucoromycota</taxon>
        <taxon>Mucoromycotina</taxon>
        <taxon>Umbelopsidomycetes</taxon>
        <taxon>Umbelopsidales</taxon>
        <taxon>Umbelopsidaceae</taxon>
        <taxon>Umbelopsis</taxon>
    </lineage>
</organism>
<keyword evidence="2" id="KW-0479">Metal-binding</keyword>
<dbReference type="FunFam" id="1.10.150.240:FF:000001">
    <property type="entry name" value="Haloacid dehalogenase-like hydrolase domain"/>
    <property type="match status" value="1"/>
</dbReference>
<dbReference type="FunFam" id="3.40.50.1000:FF:000055">
    <property type="entry name" value="Haloacid dehalogenase-like hydrolase family protein"/>
    <property type="match status" value="1"/>
</dbReference>
<dbReference type="SFLD" id="SFLDG01129">
    <property type="entry name" value="C1.5:_HAD__Beta-PGM__Phosphata"/>
    <property type="match status" value="1"/>
</dbReference>
<accession>A0A8H7PL26</accession>
<comment type="cofactor">
    <cofactor evidence="1">
        <name>Mg(2+)</name>
        <dbReference type="ChEBI" id="CHEBI:18420"/>
    </cofactor>
</comment>
<keyword evidence="4" id="KW-0460">Magnesium</keyword>
<keyword evidence="3" id="KW-0378">Hydrolase</keyword>
<dbReference type="EMBL" id="JAEPRA010000015">
    <property type="protein sequence ID" value="KAG2175186.1"/>
    <property type="molecule type" value="Genomic_DNA"/>
</dbReference>
<evidence type="ECO:0000256" key="4">
    <source>
        <dbReference type="ARBA" id="ARBA00022842"/>
    </source>
</evidence>
<dbReference type="Gene3D" id="1.10.150.240">
    <property type="entry name" value="Putative phosphatase, domain 2"/>
    <property type="match status" value="1"/>
</dbReference>
<reference evidence="5" key="1">
    <citation type="submission" date="2020-12" db="EMBL/GenBank/DDBJ databases">
        <title>Metabolic potential, ecology and presence of endohyphal bacteria is reflected in genomic diversity of Mucoromycotina.</title>
        <authorList>
            <person name="Muszewska A."/>
            <person name="Okrasinska A."/>
            <person name="Steczkiewicz K."/>
            <person name="Drgas O."/>
            <person name="Orlowska M."/>
            <person name="Perlinska-Lenart U."/>
            <person name="Aleksandrzak-Piekarczyk T."/>
            <person name="Szatraj K."/>
            <person name="Zielenkiewicz U."/>
            <person name="Pilsyk S."/>
            <person name="Malc E."/>
            <person name="Mieczkowski P."/>
            <person name="Kruszewska J.S."/>
            <person name="Biernat P."/>
            <person name="Pawlowska J."/>
        </authorList>
    </citation>
    <scope>NUCLEOTIDE SEQUENCE</scope>
    <source>
        <strain evidence="5">WA0000051536</strain>
    </source>
</reference>
<dbReference type="InterPro" id="IPR006439">
    <property type="entry name" value="HAD-SF_hydro_IA"/>
</dbReference>